<organism evidence="3 4">
    <name type="scientific">Shouchella xiaoxiensis</name>
    <dbReference type="NCBI Taxonomy" id="766895"/>
    <lineage>
        <taxon>Bacteria</taxon>
        <taxon>Bacillati</taxon>
        <taxon>Bacillota</taxon>
        <taxon>Bacilli</taxon>
        <taxon>Bacillales</taxon>
        <taxon>Bacillaceae</taxon>
        <taxon>Shouchella</taxon>
    </lineage>
</organism>
<name>A0ABS2ST20_9BACI</name>
<dbReference type="PROSITE" id="PS51257">
    <property type="entry name" value="PROKAR_LIPOPROTEIN"/>
    <property type="match status" value="1"/>
</dbReference>
<dbReference type="InterPro" id="IPR058193">
    <property type="entry name" value="VanY/YodJ_core_dom"/>
</dbReference>
<dbReference type="PANTHER" id="PTHR34385">
    <property type="entry name" value="D-ALANYL-D-ALANINE CARBOXYPEPTIDASE"/>
    <property type="match status" value="1"/>
</dbReference>
<dbReference type="InterPro" id="IPR009045">
    <property type="entry name" value="Zn_M74/Hedgehog-like"/>
</dbReference>
<protein>
    <submittedName>
        <fullName evidence="3">D-alanyl-D-alanine carboxypeptidase</fullName>
        <ecNumber evidence="3">3.4.16.4</ecNumber>
    </submittedName>
</protein>
<accession>A0ABS2ST20</accession>
<keyword evidence="4" id="KW-1185">Reference proteome</keyword>
<comment type="caution">
    <text evidence="3">The sequence shown here is derived from an EMBL/GenBank/DDBJ whole genome shotgun (WGS) entry which is preliminary data.</text>
</comment>
<keyword evidence="3" id="KW-0378">Hydrolase</keyword>
<dbReference type="Proteomes" id="UP001179280">
    <property type="component" value="Unassembled WGS sequence"/>
</dbReference>
<gene>
    <name evidence="3" type="ORF">JOC54_001900</name>
</gene>
<feature type="signal peptide" evidence="1">
    <location>
        <begin position="1"/>
        <end position="21"/>
    </location>
</feature>
<evidence type="ECO:0000313" key="4">
    <source>
        <dbReference type="Proteomes" id="UP001179280"/>
    </source>
</evidence>
<keyword evidence="3" id="KW-0645">Protease</keyword>
<dbReference type="CDD" id="cd14852">
    <property type="entry name" value="LD-carboxypeptidase"/>
    <property type="match status" value="1"/>
</dbReference>
<proteinExistence type="predicted"/>
<dbReference type="RefSeq" id="WP_204465883.1">
    <property type="nucleotide sequence ID" value="NZ_JAFBCV010000005.1"/>
</dbReference>
<reference evidence="3" key="1">
    <citation type="submission" date="2021-01" db="EMBL/GenBank/DDBJ databases">
        <title>Genomic Encyclopedia of Type Strains, Phase IV (KMG-IV): sequencing the most valuable type-strain genomes for metagenomic binning, comparative biology and taxonomic classification.</title>
        <authorList>
            <person name="Goeker M."/>
        </authorList>
    </citation>
    <scope>NUCLEOTIDE SEQUENCE</scope>
    <source>
        <strain evidence="3">DSM 21943</strain>
    </source>
</reference>
<dbReference type="SUPFAM" id="SSF55166">
    <property type="entry name" value="Hedgehog/DD-peptidase"/>
    <property type="match status" value="1"/>
</dbReference>
<dbReference type="EMBL" id="JAFBCV010000005">
    <property type="protein sequence ID" value="MBM7838641.1"/>
    <property type="molecule type" value="Genomic_DNA"/>
</dbReference>
<feature type="chain" id="PRO_5046230828" evidence="1">
    <location>
        <begin position="22"/>
        <end position="251"/>
    </location>
</feature>
<dbReference type="PANTHER" id="PTHR34385:SF1">
    <property type="entry name" value="PEPTIDOGLYCAN L-ALANYL-D-GLUTAMATE ENDOPEPTIDASE CWLK"/>
    <property type="match status" value="1"/>
</dbReference>
<dbReference type="Gene3D" id="3.30.1380.10">
    <property type="match status" value="1"/>
</dbReference>
<keyword evidence="1" id="KW-0732">Signal</keyword>
<evidence type="ECO:0000256" key="1">
    <source>
        <dbReference type="SAM" id="SignalP"/>
    </source>
</evidence>
<dbReference type="EC" id="3.4.16.4" evidence="3"/>
<evidence type="ECO:0000313" key="3">
    <source>
        <dbReference type="EMBL" id="MBM7838641.1"/>
    </source>
</evidence>
<keyword evidence="3" id="KW-0121">Carboxypeptidase</keyword>
<evidence type="ECO:0000259" key="2">
    <source>
        <dbReference type="Pfam" id="PF02557"/>
    </source>
</evidence>
<dbReference type="Pfam" id="PF02557">
    <property type="entry name" value="VanY"/>
    <property type="match status" value="1"/>
</dbReference>
<dbReference type="InterPro" id="IPR052179">
    <property type="entry name" value="DD-CPase-like"/>
</dbReference>
<dbReference type="InterPro" id="IPR003709">
    <property type="entry name" value="VanY-like_core_dom"/>
</dbReference>
<feature type="domain" description="D-alanyl-D-alanine carboxypeptidase-like core" evidence="2">
    <location>
        <begin position="102"/>
        <end position="228"/>
    </location>
</feature>
<sequence>MQKLVALVFLSLIFTSGCSNAYQVAALPKKVTLDSSDVVKMPTIQALEINKTIKLNGQAIIMNPENVTVNVNHANRLPVLYEPDDLVVANVRYPYSGVEERSYLRREAAEAVEELFLAAEEIGHILYFNSGYRPYLRQYELFQNAQLTHGYDQTTVAKPGYSEHQTGLAVDISSNEVNFSLTKQFGLTEEGMWVADHAHLFGFIIRYPEGKEEITGYQYEPWHLRYVGEIAADIYNQSITFEEYLQIVKKM</sequence>
<dbReference type="GO" id="GO:0009002">
    <property type="term" value="F:serine-type D-Ala-D-Ala carboxypeptidase activity"/>
    <property type="evidence" value="ECO:0007669"/>
    <property type="project" value="UniProtKB-EC"/>
</dbReference>